<feature type="transmembrane region" description="Helical" evidence="1">
    <location>
        <begin position="60"/>
        <end position="82"/>
    </location>
</feature>
<feature type="transmembrane region" description="Helical" evidence="1">
    <location>
        <begin position="480"/>
        <end position="499"/>
    </location>
</feature>
<gene>
    <name evidence="2" type="ORF">UT30_C0007G0005</name>
</gene>
<organism evidence="2 3">
    <name type="scientific">Candidatus Uhrbacteria bacterium GW2011_GWF2_39_13</name>
    <dbReference type="NCBI Taxonomy" id="1618995"/>
    <lineage>
        <taxon>Bacteria</taxon>
        <taxon>Candidatus Uhriibacteriota</taxon>
    </lineage>
</organism>
<dbReference type="EMBL" id="LBWG01000007">
    <property type="protein sequence ID" value="KKR04449.1"/>
    <property type="molecule type" value="Genomic_DNA"/>
</dbReference>
<keyword evidence="1" id="KW-0812">Transmembrane</keyword>
<name>A0A0G0MK80_9BACT</name>
<feature type="transmembrane region" description="Helical" evidence="1">
    <location>
        <begin position="544"/>
        <end position="564"/>
    </location>
</feature>
<feature type="transmembrane region" description="Helical" evidence="1">
    <location>
        <begin position="169"/>
        <end position="185"/>
    </location>
</feature>
<feature type="transmembrane region" description="Helical" evidence="1">
    <location>
        <begin position="31"/>
        <end position="53"/>
    </location>
</feature>
<evidence type="ECO:0000313" key="2">
    <source>
        <dbReference type="EMBL" id="KKR04449.1"/>
    </source>
</evidence>
<accession>A0A0G0MK80</accession>
<feature type="transmembrane region" description="Helical" evidence="1">
    <location>
        <begin position="267"/>
        <end position="289"/>
    </location>
</feature>
<dbReference type="AlphaFoldDB" id="A0A0G0MK80"/>
<reference evidence="2 3" key="1">
    <citation type="journal article" date="2015" name="Nature">
        <title>rRNA introns, odd ribosomes, and small enigmatic genomes across a large radiation of phyla.</title>
        <authorList>
            <person name="Brown C.T."/>
            <person name="Hug L.A."/>
            <person name="Thomas B.C."/>
            <person name="Sharon I."/>
            <person name="Castelle C.J."/>
            <person name="Singh A."/>
            <person name="Wilkins M.J."/>
            <person name="Williams K.H."/>
            <person name="Banfield J.F."/>
        </authorList>
    </citation>
    <scope>NUCLEOTIDE SEQUENCE [LARGE SCALE GENOMIC DNA]</scope>
</reference>
<feature type="transmembrane region" description="Helical" evidence="1">
    <location>
        <begin position="342"/>
        <end position="367"/>
    </location>
</feature>
<feature type="transmembrane region" description="Helical" evidence="1">
    <location>
        <begin position="519"/>
        <end position="537"/>
    </location>
</feature>
<feature type="transmembrane region" description="Helical" evidence="1">
    <location>
        <begin position="88"/>
        <end position="104"/>
    </location>
</feature>
<keyword evidence="1" id="KW-0472">Membrane</keyword>
<dbReference type="Proteomes" id="UP000033935">
    <property type="component" value="Unassembled WGS sequence"/>
</dbReference>
<proteinExistence type="predicted"/>
<feature type="transmembrane region" description="Helical" evidence="1">
    <location>
        <begin position="192"/>
        <end position="216"/>
    </location>
</feature>
<feature type="transmembrane region" description="Helical" evidence="1">
    <location>
        <begin position="387"/>
        <end position="410"/>
    </location>
</feature>
<evidence type="ECO:0000256" key="1">
    <source>
        <dbReference type="SAM" id="Phobius"/>
    </source>
</evidence>
<evidence type="ECO:0000313" key="3">
    <source>
        <dbReference type="Proteomes" id="UP000033935"/>
    </source>
</evidence>
<feature type="transmembrane region" description="Helical" evidence="1">
    <location>
        <begin position="7"/>
        <end position="25"/>
    </location>
</feature>
<feature type="transmembrane region" description="Helical" evidence="1">
    <location>
        <begin position="318"/>
        <end position="335"/>
    </location>
</feature>
<comment type="caution">
    <text evidence="2">The sequence shown here is derived from an EMBL/GenBank/DDBJ whole genome shotgun (WGS) entry which is preliminary data.</text>
</comment>
<protein>
    <submittedName>
        <fullName evidence="2">Uncharacterized protein</fullName>
    </submittedName>
</protein>
<sequence length="709" mass="81364">MLRRFELTIFCILFLVFFVLNNSIWHCAILGSVLFICYAVVFGWELGGVLVFSEKAILRWWIGFWTLLSCILIVLTFAYYVWQVTPTLISIVILLTVPIMLWITKRFQTKTVFNHLHDLWHEKHHRIPSIVWLVSSLYLFLFVLFFITLGNASITEAVRSVWERLPTNIFIIYLLMTALILALLWRGKERALSLTFVCGLLFATVSIVAIVFPIGFGFDSFIHKATEVHLANFGTITPKPFYYIGQYVLVLFLHHGFDLSIDLTDTFLVPVLTALLLPMAWYFACVHILRTRSESMLCLSGLFLLPLSQFIVTTPQALANLWILLGILASVPYLFEKEHPRLGVLGLTTFATFLIHPIAGIPAGLYFMLLMTDPSRTNPRTPKTNKIIRVCLIAFSCIVLPLSFVANALISGQTLGINWSALNPLSWLKGLNLTIFFENRFDPVLDLIYLYGFNAFLLFFVIAGFAWLEYRTDLSRRFRILLIMVVALGVNYFIMSRLLEFTFLINYERSNYADRLLPLILFFLAPLVILGLGHVFVNIKQQPFVLRTGVLFLLVVMMGSHFYLSYPRRDAYETNRGFNVSQADIDAVHLVETLAQDKPYLVLANQSVSAGAIQEIGFRYYGDLFFYPIPTGEKLYQYFLAMNDHPTRETAQQALALVPMHGDVNTLFFLVNSYWWDAPRIIETAKTTASDWRSLGDGQIYLFRYDFEK</sequence>
<feature type="transmembrane region" description="Helical" evidence="1">
    <location>
        <begin position="448"/>
        <end position="468"/>
    </location>
</feature>
<feature type="transmembrane region" description="Helical" evidence="1">
    <location>
        <begin position="130"/>
        <end position="149"/>
    </location>
</feature>
<keyword evidence="1" id="KW-1133">Transmembrane helix</keyword>